<protein>
    <submittedName>
        <fullName evidence="7">Obg family GTPase CgtA</fullName>
    </submittedName>
</protein>
<dbReference type="InterPro" id="IPR045086">
    <property type="entry name" value="OBG_GTPase"/>
</dbReference>
<evidence type="ECO:0000259" key="5">
    <source>
        <dbReference type="PROSITE" id="PS51710"/>
    </source>
</evidence>
<accession>A0ABY4SW54</accession>
<dbReference type="InterPro" id="IPR014100">
    <property type="entry name" value="GTP-bd_Obg/CgtA"/>
</dbReference>
<evidence type="ECO:0000256" key="3">
    <source>
        <dbReference type="ARBA" id="ARBA00022842"/>
    </source>
</evidence>
<dbReference type="SUPFAM" id="SSF52540">
    <property type="entry name" value="P-loop containing nucleoside triphosphate hydrolases"/>
    <property type="match status" value="1"/>
</dbReference>
<dbReference type="InterPro" id="IPR006074">
    <property type="entry name" value="GTP1-OBG_CS"/>
</dbReference>
<dbReference type="Pfam" id="PF01926">
    <property type="entry name" value="MMR_HSR1"/>
    <property type="match status" value="1"/>
</dbReference>
<dbReference type="InterPro" id="IPR006073">
    <property type="entry name" value="GTP-bd"/>
</dbReference>
<dbReference type="PROSITE" id="PS51883">
    <property type="entry name" value="OBG"/>
    <property type="match status" value="1"/>
</dbReference>
<evidence type="ECO:0000259" key="6">
    <source>
        <dbReference type="PROSITE" id="PS51883"/>
    </source>
</evidence>
<dbReference type="CDD" id="cd01898">
    <property type="entry name" value="Obg"/>
    <property type="match status" value="1"/>
</dbReference>
<keyword evidence="3" id="KW-0460">Magnesium</keyword>
<dbReference type="NCBIfam" id="NF008956">
    <property type="entry name" value="PRK12299.1"/>
    <property type="match status" value="1"/>
</dbReference>
<dbReference type="Pfam" id="PF01018">
    <property type="entry name" value="GTP1_OBG"/>
    <property type="match status" value="1"/>
</dbReference>
<dbReference type="InterPro" id="IPR027417">
    <property type="entry name" value="P-loop_NTPase"/>
</dbReference>
<dbReference type="InterPro" id="IPR031167">
    <property type="entry name" value="G_OBG"/>
</dbReference>
<feature type="domain" description="Obg" evidence="6">
    <location>
        <begin position="1"/>
        <end position="162"/>
    </location>
</feature>
<organism evidence="7 8">
    <name type="scientific">Candidatus Blochmannia ocreatus</name>
    <name type="common">nom. nud.</name>
    <dbReference type="NCBI Taxonomy" id="251538"/>
    <lineage>
        <taxon>Bacteria</taxon>
        <taxon>Pseudomonadati</taxon>
        <taxon>Pseudomonadota</taxon>
        <taxon>Gammaproteobacteria</taxon>
        <taxon>Enterobacterales</taxon>
        <taxon>Enterobacteriaceae</taxon>
        <taxon>ant endosymbionts</taxon>
        <taxon>Candidatus Blochmanniella</taxon>
    </lineage>
</organism>
<keyword evidence="2" id="KW-0547">Nucleotide-binding</keyword>
<dbReference type="InterPro" id="IPR006169">
    <property type="entry name" value="GTP1_OBG_dom"/>
</dbReference>
<dbReference type="InterPro" id="IPR036726">
    <property type="entry name" value="GTP1_OBG_dom_sf"/>
</dbReference>
<dbReference type="Gene3D" id="2.70.210.12">
    <property type="entry name" value="GTP1/OBG domain"/>
    <property type="match status" value="1"/>
</dbReference>
<evidence type="ECO:0000313" key="8">
    <source>
        <dbReference type="Proteomes" id="UP001056834"/>
    </source>
</evidence>
<dbReference type="SUPFAM" id="SSF82051">
    <property type="entry name" value="Obg GTP-binding protein N-terminal domain"/>
    <property type="match status" value="1"/>
</dbReference>
<sequence>MKFIDMTDITVIAGDGGNGYISVKKTGKKFPFLKKLYSSNGGDGGNVWLLADSNMNNLSYFCFKNVFKAGNGHGGSKNGCSGSRGKDIIIKVPWGTKVICRQTNKLLGEMGQHQQRLMVAKGGMHGSGHIKRRHISYHTTSNSIMDGEKGESHNLLLELRLIADVGVFGLPNSGKSSFLHVVSSAKPKVANYPFTTLVPNLGVVKVNDYNRFVVADIPGIIKGASDGSGLGIRFLKHLEHCHILLHFVDIAPSDNSNPLDNIITIQNELNNYKNGLLYKPCWLIFNKIDLLASYLVKKKITYIINTLKWKERYYYISSVYKTNVSELCNAIMKFIMYRS</sequence>
<dbReference type="PANTHER" id="PTHR11702">
    <property type="entry name" value="DEVELOPMENTALLY REGULATED GTP-BINDING PROTEIN-RELATED"/>
    <property type="match status" value="1"/>
</dbReference>
<proteinExistence type="inferred from homology"/>
<dbReference type="PIRSF" id="PIRSF002401">
    <property type="entry name" value="GTP_bd_Obg/CgtA"/>
    <property type="match status" value="1"/>
</dbReference>
<reference evidence="7" key="1">
    <citation type="submission" date="2022-05" db="EMBL/GenBank/DDBJ databases">
        <title>Impact of host demography and evolutionary history on endosymbiont molecular evolution: a test in carpenter ants (Genus Camponotus) and their Blochmannia endosymbionts.</title>
        <authorList>
            <person name="Manthey J.D."/>
            <person name="Giron J.C."/>
            <person name="Hruska J.P."/>
        </authorList>
    </citation>
    <scope>NUCLEOTIDE SEQUENCE</scope>
    <source>
        <strain evidence="7">C-006</strain>
    </source>
</reference>
<dbReference type="Proteomes" id="UP001056834">
    <property type="component" value="Chromosome"/>
</dbReference>
<evidence type="ECO:0000256" key="2">
    <source>
        <dbReference type="ARBA" id="ARBA00022741"/>
    </source>
</evidence>
<keyword evidence="8" id="KW-1185">Reference proteome</keyword>
<dbReference type="Gene3D" id="3.40.50.300">
    <property type="entry name" value="P-loop containing nucleotide triphosphate hydrolases"/>
    <property type="match status" value="1"/>
</dbReference>
<dbReference type="PROSITE" id="PS00905">
    <property type="entry name" value="GTP1_OBG"/>
    <property type="match status" value="1"/>
</dbReference>
<evidence type="ECO:0000256" key="4">
    <source>
        <dbReference type="ARBA" id="ARBA00023134"/>
    </source>
</evidence>
<name>A0ABY4SW54_9ENTR</name>
<gene>
    <name evidence="7" type="primary">cgtA</name>
    <name evidence="7" type="ORF">M9405_00370</name>
</gene>
<dbReference type="PRINTS" id="PR00326">
    <property type="entry name" value="GTP1OBG"/>
</dbReference>
<dbReference type="RefSeq" id="WP_250223311.1">
    <property type="nucleotide sequence ID" value="NZ_CP097762.1"/>
</dbReference>
<keyword evidence="4" id="KW-0342">GTP-binding</keyword>
<dbReference type="NCBIfam" id="TIGR02729">
    <property type="entry name" value="Obg_CgtA"/>
    <property type="match status" value="1"/>
</dbReference>
<feature type="domain" description="OBG-type G" evidence="5">
    <location>
        <begin position="163"/>
        <end position="336"/>
    </location>
</feature>
<comment type="similarity">
    <text evidence="1">Belongs to the TRAFAC class OBG-HflX-like GTPase superfamily. OBG GTPase family.</text>
</comment>
<evidence type="ECO:0000256" key="1">
    <source>
        <dbReference type="ARBA" id="ARBA00007699"/>
    </source>
</evidence>
<dbReference type="EMBL" id="CP097762">
    <property type="protein sequence ID" value="URJ25180.1"/>
    <property type="molecule type" value="Genomic_DNA"/>
</dbReference>
<dbReference type="PANTHER" id="PTHR11702:SF31">
    <property type="entry name" value="MITOCHONDRIAL RIBOSOME-ASSOCIATED GTPASE 2"/>
    <property type="match status" value="1"/>
</dbReference>
<evidence type="ECO:0000313" key="7">
    <source>
        <dbReference type="EMBL" id="URJ25180.1"/>
    </source>
</evidence>
<dbReference type="PROSITE" id="PS51710">
    <property type="entry name" value="G_OBG"/>
    <property type="match status" value="1"/>
</dbReference>